<dbReference type="EMBL" id="CP146022">
    <property type="protein sequence ID" value="WWQ66001.1"/>
    <property type="molecule type" value="Genomic_DNA"/>
</dbReference>
<name>A0ACD5AFP0_9ACTN</name>
<dbReference type="Proteomes" id="UP001432251">
    <property type="component" value="Chromosome"/>
</dbReference>
<evidence type="ECO:0000313" key="2">
    <source>
        <dbReference type="Proteomes" id="UP001432251"/>
    </source>
</evidence>
<reference evidence="1" key="1">
    <citation type="journal article" date="2025" name="Int. J. Syst. Evol. Microbiol.">
        <title>Streptomyces citrinus sp. nov., with yellow diffusible pigment.</title>
        <authorList>
            <person name="He Y."/>
            <person name="Yang E."/>
            <person name="Xu J."/>
            <person name="Sun Y."/>
            <person name="Sun L."/>
        </authorList>
    </citation>
    <scope>NUCLEOTIDE SEQUENCE</scope>
    <source>
        <strain evidence="1">Q6</strain>
    </source>
</reference>
<organism evidence="1 2">
    <name type="scientific">Streptomyces citrinus</name>
    <dbReference type="NCBI Taxonomy" id="3118173"/>
    <lineage>
        <taxon>Bacteria</taxon>
        <taxon>Bacillati</taxon>
        <taxon>Actinomycetota</taxon>
        <taxon>Actinomycetes</taxon>
        <taxon>Kitasatosporales</taxon>
        <taxon>Streptomycetaceae</taxon>
        <taxon>Streptomyces</taxon>
    </lineage>
</organism>
<protein>
    <submittedName>
        <fullName evidence="1">Recombinase family protein</fullName>
    </submittedName>
</protein>
<sequence length="533" mass="58370">MPGWSRSFLNPLLVTALEEGRTFEQWLDGRVPGIDYARITADQSTRSSILARGREPGTGVRHQHEENSEAAEEFGVAVVTFHEDNGIGATHPKVPRPSFDQAVHALHCRRTPEGFPVRALVATEHERIWRLPEDFRRLHRALTVTDDGLLIARRERVDIHSVDRSEIGRAGVEEVRRTGERIGRHVRRRALDGGTPGGRRRFGWLPPDPRSGRKINMRKDPAEWPVLREMVDAALEGRGWNAIARDLNSRGVRTASENPWSGATVRQALTNPVLCGYRFLHGELVTHPTTGVPVVGAWDAVATPDEWRALVEISRHNGARSGTRLTNGSRPPEAPPTPLRKYLFSGFLRCGAVKDGRTCLSRMGGCARPTPRVPDNAVYVCAAMDCGGTSRNVRAVDAHLVDVVNGLLLDRPAPPCAPRAGWEGEALLRQLTEELHLLSGASADPGSSAAVADLSGRIAGLEAARAEHLAAGTALRPHRDPGRWPAMSLTERRAAIADVIESVIVMPLPPGMSRRAPFDPQLLRVVPRQPSGR</sequence>
<evidence type="ECO:0000313" key="1">
    <source>
        <dbReference type="EMBL" id="WWQ66001.1"/>
    </source>
</evidence>
<proteinExistence type="predicted"/>
<keyword evidence="2" id="KW-1185">Reference proteome</keyword>
<gene>
    <name evidence="1" type="ORF">V2W30_23520</name>
</gene>
<accession>A0ACD5AFP0</accession>